<comment type="caution">
    <text evidence="2">The sequence shown here is derived from an EMBL/GenBank/DDBJ whole genome shotgun (WGS) entry which is preliminary data.</text>
</comment>
<gene>
    <name evidence="2" type="ORF">CCUS01_05912</name>
</gene>
<sequence>MASTPESAANTNTDIPQTQGSNFTNIPEAILTSEPGINKSEPDDDMIHPEVLATMQSVFKEEVEAHMPELSSACPESVTDLTPEVIAKYLALHTRDMALVSMENPSPACSQPTTLIRSCAQEPEELRLFKAEAHDYTSPIERQLRVYTTDLGEFTGKMISFATNMSQQADPSHRPLVRFEKIYSLQPYQTTDHLAGPAHHLTHCLLSLGATLPSELSWQSDCKRSWVTVNKQTGTWIFIEYRGIHGDYFIWMDREVGKGWKLGPLYVELRI</sequence>
<proteinExistence type="predicted"/>
<protein>
    <submittedName>
        <fullName evidence="2">Uncharacterized protein</fullName>
    </submittedName>
</protein>
<dbReference type="AlphaFoldDB" id="A0AAI9V8W5"/>
<evidence type="ECO:0000313" key="2">
    <source>
        <dbReference type="EMBL" id="KAK1471431.1"/>
    </source>
</evidence>
<evidence type="ECO:0000313" key="3">
    <source>
        <dbReference type="Proteomes" id="UP001239213"/>
    </source>
</evidence>
<feature type="region of interest" description="Disordered" evidence="1">
    <location>
        <begin position="1"/>
        <end position="24"/>
    </location>
</feature>
<reference evidence="2" key="1">
    <citation type="submission" date="2016-11" db="EMBL/GenBank/DDBJ databases">
        <title>The genome sequence of Colletotrichum cuscutae.</title>
        <authorList>
            <person name="Baroncelli R."/>
        </authorList>
    </citation>
    <scope>NUCLEOTIDE SEQUENCE</scope>
    <source>
        <strain evidence="2">IMI 304802</strain>
    </source>
</reference>
<name>A0AAI9V8W5_9PEZI</name>
<dbReference type="Proteomes" id="UP001239213">
    <property type="component" value="Unassembled WGS sequence"/>
</dbReference>
<keyword evidence="3" id="KW-1185">Reference proteome</keyword>
<organism evidence="2 3">
    <name type="scientific">Colletotrichum cuscutae</name>
    <dbReference type="NCBI Taxonomy" id="1209917"/>
    <lineage>
        <taxon>Eukaryota</taxon>
        <taxon>Fungi</taxon>
        <taxon>Dikarya</taxon>
        <taxon>Ascomycota</taxon>
        <taxon>Pezizomycotina</taxon>
        <taxon>Sordariomycetes</taxon>
        <taxon>Hypocreomycetidae</taxon>
        <taxon>Glomerellales</taxon>
        <taxon>Glomerellaceae</taxon>
        <taxon>Colletotrichum</taxon>
        <taxon>Colletotrichum acutatum species complex</taxon>
    </lineage>
</organism>
<dbReference type="EMBL" id="MPDP01000201">
    <property type="protein sequence ID" value="KAK1471431.1"/>
    <property type="molecule type" value="Genomic_DNA"/>
</dbReference>
<accession>A0AAI9V8W5</accession>
<evidence type="ECO:0000256" key="1">
    <source>
        <dbReference type="SAM" id="MobiDB-lite"/>
    </source>
</evidence>